<evidence type="ECO:0000259" key="3">
    <source>
        <dbReference type="Pfam" id="PF00501"/>
    </source>
</evidence>
<gene>
    <name evidence="5" type="ORF">FHP05_05815</name>
</gene>
<feature type="domain" description="AMP-binding enzyme C-terminal" evidence="4">
    <location>
        <begin position="426"/>
        <end position="501"/>
    </location>
</feature>
<sequence>MNLAQSVHERAKKYPEQVAYEFMNEQYTYGYFEQSVSKFAGALKQNGVKKGDHIALLVGNTPHFIITLYASWRLGAVVVPINPTYTPNEISFIVRNSDAKVMVALDQLSPLLEKKEMLFPNIETVIICETDEEKVRQCMQLDDVPLFFRDIIQRGEPVIQLENLDENDNAIILYTSGTLGQPKGAMLTHKNIYSNARDVGTYLKMSSDDRVVATLPIFHVFALTVVVNAPLLQGAVVLLLPRFSPKVVFYTIRERKATIFAGVPTMYNFLYQYEGGKKEDYKSIRLSISGGSSLPVALLHNFEEKFNTRILEGYGLSEASPVTCFNPIDRERVPGSIGTTIVNVENKVVDVTGNEVPRGEIGELVVRGPNVMKGYYKMPEETNATLKDGWLYTGDMAKQDENGYFYIVDRKKDMIIVGGYNVYPREVEEVIYKHPDVVECAVIGVPDKSFGEAVSAHIVLKDDSKIDEQQMINFCSKHLAKYKLPTEVHFTDELPKNTTGKILRRSLKDMMLKQQ</sequence>
<dbReference type="Gene3D" id="3.40.50.12780">
    <property type="entry name" value="N-terminal domain of ligase-like"/>
    <property type="match status" value="1"/>
</dbReference>
<dbReference type="InterPro" id="IPR042099">
    <property type="entry name" value="ANL_N_sf"/>
</dbReference>
<dbReference type="EMBL" id="VDUW01000003">
    <property type="protein sequence ID" value="TXL65638.1"/>
    <property type="molecule type" value="Genomic_DNA"/>
</dbReference>
<proteinExistence type="inferred from homology"/>
<dbReference type="SUPFAM" id="SSF56801">
    <property type="entry name" value="Acetyl-CoA synthetase-like"/>
    <property type="match status" value="1"/>
</dbReference>
<dbReference type="GO" id="GO:0031956">
    <property type="term" value="F:medium-chain fatty acid-CoA ligase activity"/>
    <property type="evidence" value="ECO:0007669"/>
    <property type="project" value="TreeGrafter"/>
</dbReference>
<keyword evidence="2 5" id="KW-0436">Ligase</keyword>
<dbReference type="PANTHER" id="PTHR43201">
    <property type="entry name" value="ACYL-COA SYNTHETASE"/>
    <property type="match status" value="1"/>
</dbReference>
<dbReference type="InterPro" id="IPR025110">
    <property type="entry name" value="AMP-bd_C"/>
</dbReference>
<organism evidence="5 6">
    <name type="scientific">Cerasibacillus terrae</name>
    <dbReference type="NCBI Taxonomy" id="2498845"/>
    <lineage>
        <taxon>Bacteria</taxon>
        <taxon>Bacillati</taxon>
        <taxon>Bacillota</taxon>
        <taxon>Bacilli</taxon>
        <taxon>Bacillales</taxon>
        <taxon>Bacillaceae</taxon>
        <taxon>Cerasibacillus</taxon>
    </lineage>
</organism>
<evidence type="ECO:0000313" key="5">
    <source>
        <dbReference type="EMBL" id="TXL65638.1"/>
    </source>
</evidence>
<comment type="caution">
    <text evidence="5">The sequence shown here is derived from an EMBL/GenBank/DDBJ whole genome shotgun (WGS) entry which is preliminary data.</text>
</comment>
<dbReference type="Pfam" id="PF13193">
    <property type="entry name" value="AMP-binding_C"/>
    <property type="match status" value="1"/>
</dbReference>
<dbReference type="AlphaFoldDB" id="A0A5C8NWJ5"/>
<dbReference type="RefSeq" id="WP_147666308.1">
    <property type="nucleotide sequence ID" value="NZ_VDUW01000003.1"/>
</dbReference>
<dbReference type="Proteomes" id="UP000321574">
    <property type="component" value="Unassembled WGS sequence"/>
</dbReference>
<reference evidence="5 6" key="1">
    <citation type="submission" date="2019-06" db="EMBL/GenBank/DDBJ databases">
        <title>Cerasibacillus sp. nov., isolated from maize field.</title>
        <authorList>
            <person name="Lin S.-Y."/>
            <person name="Tsai C.-F."/>
            <person name="Young C.-C."/>
        </authorList>
    </citation>
    <scope>NUCLEOTIDE SEQUENCE [LARGE SCALE GENOMIC DNA]</scope>
    <source>
        <strain evidence="5 6">CC-CFT480</strain>
    </source>
</reference>
<dbReference type="PANTHER" id="PTHR43201:SF5">
    <property type="entry name" value="MEDIUM-CHAIN ACYL-COA LIGASE ACSF2, MITOCHONDRIAL"/>
    <property type="match status" value="1"/>
</dbReference>
<evidence type="ECO:0000259" key="4">
    <source>
        <dbReference type="Pfam" id="PF13193"/>
    </source>
</evidence>
<dbReference type="FunFam" id="3.30.300.30:FF:000008">
    <property type="entry name" value="2,3-dihydroxybenzoate-AMP ligase"/>
    <property type="match status" value="1"/>
</dbReference>
<evidence type="ECO:0000256" key="1">
    <source>
        <dbReference type="ARBA" id="ARBA00006432"/>
    </source>
</evidence>
<dbReference type="OrthoDB" id="9803968at2"/>
<dbReference type="InterPro" id="IPR000873">
    <property type="entry name" value="AMP-dep_synth/lig_dom"/>
</dbReference>
<accession>A0A5C8NWJ5</accession>
<dbReference type="InterPro" id="IPR045851">
    <property type="entry name" value="AMP-bd_C_sf"/>
</dbReference>
<name>A0A5C8NWJ5_9BACI</name>
<dbReference type="NCBIfam" id="NF004837">
    <property type="entry name" value="PRK06187.1"/>
    <property type="match status" value="1"/>
</dbReference>
<dbReference type="GO" id="GO:0006631">
    <property type="term" value="P:fatty acid metabolic process"/>
    <property type="evidence" value="ECO:0007669"/>
    <property type="project" value="TreeGrafter"/>
</dbReference>
<comment type="similarity">
    <text evidence="1">Belongs to the ATP-dependent AMP-binding enzyme family.</text>
</comment>
<dbReference type="Gene3D" id="3.30.300.30">
    <property type="match status" value="1"/>
</dbReference>
<keyword evidence="6" id="KW-1185">Reference proteome</keyword>
<dbReference type="Pfam" id="PF00501">
    <property type="entry name" value="AMP-binding"/>
    <property type="match status" value="1"/>
</dbReference>
<protein>
    <submittedName>
        <fullName evidence="5">Fatty acid--CoA ligase family protein</fullName>
    </submittedName>
</protein>
<evidence type="ECO:0000256" key="2">
    <source>
        <dbReference type="ARBA" id="ARBA00022598"/>
    </source>
</evidence>
<evidence type="ECO:0000313" key="6">
    <source>
        <dbReference type="Proteomes" id="UP000321574"/>
    </source>
</evidence>
<feature type="domain" description="AMP-dependent synthetase/ligase" evidence="3">
    <location>
        <begin position="8"/>
        <end position="376"/>
    </location>
</feature>
<dbReference type="CDD" id="cd05936">
    <property type="entry name" value="FC-FACS_FadD_like"/>
    <property type="match status" value="1"/>
</dbReference>